<keyword evidence="5 6" id="KW-0472">Membrane</keyword>
<feature type="transmembrane region" description="Helical" evidence="6">
    <location>
        <begin position="221"/>
        <end position="254"/>
    </location>
</feature>
<reference evidence="7 8" key="1">
    <citation type="journal article" date="2019" name="Int. J. Syst. Evol. Microbiol.">
        <title>The Global Catalogue of Microorganisms (GCM) 10K type strain sequencing project: providing services to taxonomists for standard genome sequencing and annotation.</title>
        <authorList>
            <consortium name="The Broad Institute Genomics Platform"/>
            <consortium name="The Broad Institute Genome Sequencing Center for Infectious Disease"/>
            <person name="Wu L."/>
            <person name="Ma J."/>
        </authorList>
    </citation>
    <scope>NUCLEOTIDE SEQUENCE [LARGE SCALE GENOMIC DNA]</scope>
    <source>
        <strain evidence="7 8">CGMCC 1.12543</strain>
    </source>
</reference>
<gene>
    <name evidence="7" type="ORF">ACFPYI_11410</name>
</gene>
<evidence type="ECO:0000256" key="4">
    <source>
        <dbReference type="ARBA" id="ARBA00022989"/>
    </source>
</evidence>
<protein>
    <submittedName>
        <fullName evidence="7">YihY/virulence factor BrkB family protein</fullName>
    </submittedName>
</protein>
<evidence type="ECO:0000256" key="2">
    <source>
        <dbReference type="ARBA" id="ARBA00022475"/>
    </source>
</evidence>
<evidence type="ECO:0000256" key="6">
    <source>
        <dbReference type="SAM" id="Phobius"/>
    </source>
</evidence>
<feature type="transmembrane region" description="Helical" evidence="6">
    <location>
        <begin position="129"/>
        <end position="149"/>
    </location>
</feature>
<dbReference type="AlphaFoldDB" id="A0ABD5RNQ2"/>
<evidence type="ECO:0000256" key="1">
    <source>
        <dbReference type="ARBA" id="ARBA00004651"/>
    </source>
</evidence>
<dbReference type="InterPro" id="IPR017039">
    <property type="entry name" value="Virul_fac_BrkB"/>
</dbReference>
<feature type="transmembrane region" description="Helical" evidence="6">
    <location>
        <begin position="161"/>
        <end position="182"/>
    </location>
</feature>
<feature type="transmembrane region" description="Helical" evidence="6">
    <location>
        <begin position="194"/>
        <end position="215"/>
    </location>
</feature>
<keyword evidence="3 6" id="KW-0812">Transmembrane</keyword>
<comment type="caution">
    <text evidence="7">The sequence shown here is derived from an EMBL/GenBank/DDBJ whole genome shotgun (WGS) entry which is preliminary data.</text>
</comment>
<evidence type="ECO:0000313" key="8">
    <source>
        <dbReference type="Proteomes" id="UP001596099"/>
    </source>
</evidence>
<dbReference type="PIRSF" id="PIRSF035875">
    <property type="entry name" value="RNase_BN"/>
    <property type="match status" value="1"/>
</dbReference>
<keyword evidence="2" id="KW-1003">Cell membrane</keyword>
<evidence type="ECO:0000256" key="5">
    <source>
        <dbReference type="ARBA" id="ARBA00023136"/>
    </source>
</evidence>
<comment type="subcellular location">
    <subcellularLocation>
        <location evidence="1">Cell membrane</location>
        <topology evidence="1">Multi-pass membrane protein</topology>
    </subcellularLocation>
</comment>
<name>A0ABD5RNQ2_9EURY</name>
<evidence type="ECO:0000256" key="3">
    <source>
        <dbReference type="ARBA" id="ARBA00022692"/>
    </source>
</evidence>
<dbReference type="EMBL" id="JBHSQH010000001">
    <property type="protein sequence ID" value="MFC5971940.1"/>
    <property type="molecule type" value="Genomic_DNA"/>
</dbReference>
<evidence type="ECO:0000313" key="7">
    <source>
        <dbReference type="EMBL" id="MFC5971940.1"/>
    </source>
</evidence>
<dbReference type="Proteomes" id="UP001596099">
    <property type="component" value="Unassembled WGS sequence"/>
</dbReference>
<keyword evidence="4 6" id="KW-1133">Transmembrane helix</keyword>
<feature type="transmembrane region" description="Helical" evidence="6">
    <location>
        <begin position="26"/>
        <end position="48"/>
    </location>
</feature>
<dbReference type="Pfam" id="PF03631">
    <property type="entry name" value="Virul_fac_BrkB"/>
    <property type="match status" value="1"/>
</dbReference>
<keyword evidence="8" id="KW-1185">Reference proteome</keyword>
<accession>A0ABD5RNQ2</accession>
<dbReference type="PANTHER" id="PTHR30213">
    <property type="entry name" value="INNER MEMBRANE PROTEIN YHJD"/>
    <property type="match status" value="1"/>
</dbReference>
<proteinExistence type="predicted"/>
<dbReference type="RefSeq" id="WP_247414830.1">
    <property type="nucleotide sequence ID" value="NZ_JALLGW010000001.1"/>
</dbReference>
<sequence>MNATSTVKAVVGVARDRNLTLLAAGFAYYAFASAIPLVVLFLIIGSIVGGEAFTSFVIEQVGSFLSGSGEEVVQQALSSGAGRTGAGIVGFLLVLWSAIKVVRGLDVAFAEIYATTEDPSLLDQVRDGIVTLVGVVFAIALMVAVGAVLRGAALSMLPYPNLVGALALLAGLTVGLLPIYYVLPETEMTVRRALPGAAFAAVGWLVLQFVFQAYLAGSGKYAAYGFLGAVLLFVTFLYFAGILLLVGTTLNYVLGPRPVRA</sequence>
<organism evidence="7 8">
    <name type="scientific">Halomarina salina</name>
    <dbReference type="NCBI Taxonomy" id="1872699"/>
    <lineage>
        <taxon>Archaea</taxon>
        <taxon>Methanobacteriati</taxon>
        <taxon>Methanobacteriota</taxon>
        <taxon>Stenosarchaea group</taxon>
        <taxon>Halobacteria</taxon>
        <taxon>Halobacteriales</taxon>
        <taxon>Natronomonadaceae</taxon>
        <taxon>Halomarina</taxon>
    </lineage>
</organism>
<dbReference type="GO" id="GO:0005886">
    <property type="term" value="C:plasma membrane"/>
    <property type="evidence" value="ECO:0007669"/>
    <property type="project" value="UniProtKB-SubCell"/>
</dbReference>
<dbReference type="PANTHER" id="PTHR30213:SF0">
    <property type="entry name" value="UPF0761 MEMBRANE PROTEIN YIHY"/>
    <property type="match status" value="1"/>
</dbReference>